<evidence type="ECO:0000256" key="4">
    <source>
        <dbReference type="ARBA" id="ARBA00022448"/>
    </source>
</evidence>
<feature type="transmembrane region" description="Helical" evidence="15">
    <location>
        <begin position="418"/>
        <end position="445"/>
    </location>
</feature>
<evidence type="ECO:0000259" key="16">
    <source>
        <dbReference type="Pfam" id="PF00999"/>
    </source>
</evidence>
<dbReference type="NCBIfam" id="TIGR00840">
    <property type="entry name" value="b_cpa1"/>
    <property type="match status" value="1"/>
</dbReference>
<feature type="transmembrane region" description="Helical" evidence="15">
    <location>
        <begin position="299"/>
        <end position="323"/>
    </location>
</feature>
<feature type="transmembrane region" description="Helical" evidence="15">
    <location>
        <begin position="487"/>
        <end position="508"/>
    </location>
</feature>
<evidence type="ECO:0000256" key="2">
    <source>
        <dbReference type="ARBA" id="ARBA00004651"/>
    </source>
</evidence>
<evidence type="ECO:0000256" key="6">
    <source>
        <dbReference type="ARBA" id="ARBA00022692"/>
    </source>
</evidence>
<feature type="compositionally biased region" description="Basic and acidic residues" evidence="14">
    <location>
        <begin position="532"/>
        <end position="542"/>
    </location>
</feature>
<dbReference type="AlphaFoldDB" id="A0A914D6X7"/>
<dbReference type="PANTHER" id="PTHR10110:SF187">
    <property type="entry name" value="SODIUM_HYDROGEN EXCHANGER"/>
    <property type="match status" value="1"/>
</dbReference>
<evidence type="ECO:0000256" key="9">
    <source>
        <dbReference type="ARBA" id="ARBA00023053"/>
    </source>
</evidence>
<dbReference type="InterPro" id="IPR006153">
    <property type="entry name" value="Cation/H_exchanger_TM"/>
</dbReference>
<keyword evidence="9" id="KW-0915">Sodium</keyword>
<protein>
    <recommendedName>
        <fullName evidence="13">Sodium/hydrogen exchanger</fullName>
    </recommendedName>
</protein>
<evidence type="ECO:0000256" key="13">
    <source>
        <dbReference type="RuleBase" id="RU003722"/>
    </source>
</evidence>
<dbReference type="InterPro" id="IPR004709">
    <property type="entry name" value="NaH_exchanger"/>
</dbReference>
<feature type="transmembrane region" description="Helical" evidence="15">
    <location>
        <begin position="332"/>
        <end position="350"/>
    </location>
</feature>
<dbReference type="Pfam" id="PF00999">
    <property type="entry name" value="Na_H_Exchanger"/>
    <property type="match status" value="1"/>
</dbReference>
<keyword evidence="13" id="KW-0050">Antiport</keyword>
<dbReference type="Proteomes" id="UP000887540">
    <property type="component" value="Unplaced"/>
</dbReference>
<evidence type="ECO:0000256" key="3">
    <source>
        <dbReference type="ARBA" id="ARBA00007367"/>
    </source>
</evidence>
<evidence type="ECO:0000256" key="10">
    <source>
        <dbReference type="ARBA" id="ARBA00023065"/>
    </source>
</evidence>
<dbReference type="PANTHER" id="PTHR10110">
    <property type="entry name" value="SODIUM/HYDROGEN EXCHANGER"/>
    <property type="match status" value="1"/>
</dbReference>
<feature type="transmembrane region" description="Helical" evidence="15">
    <location>
        <begin position="165"/>
        <end position="182"/>
    </location>
</feature>
<evidence type="ECO:0000256" key="14">
    <source>
        <dbReference type="SAM" id="MobiDB-lite"/>
    </source>
</evidence>
<feature type="transmembrane region" description="Helical" evidence="15">
    <location>
        <begin position="356"/>
        <end position="374"/>
    </location>
</feature>
<evidence type="ECO:0000256" key="8">
    <source>
        <dbReference type="ARBA" id="ARBA00022989"/>
    </source>
</evidence>
<keyword evidence="12 13" id="KW-0739">Sodium transport</keyword>
<keyword evidence="8 15" id="KW-1133">Transmembrane helix</keyword>
<dbReference type="PRINTS" id="PR01088">
    <property type="entry name" value="NAHEXCHNGR6"/>
</dbReference>
<feature type="transmembrane region" description="Helical" evidence="15">
    <location>
        <begin position="257"/>
        <end position="279"/>
    </location>
</feature>
<proteinExistence type="inferred from homology"/>
<keyword evidence="7" id="KW-0967">Endosome</keyword>
<feature type="transmembrane region" description="Helical" evidence="15">
    <location>
        <begin position="194"/>
        <end position="217"/>
    </location>
</feature>
<name>A0A914D6X7_9BILA</name>
<evidence type="ECO:0000256" key="12">
    <source>
        <dbReference type="ARBA" id="ARBA00023201"/>
    </source>
</evidence>
<comment type="similarity">
    <text evidence="3 13">Belongs to the monovalent cation:proton antiporter 1 (CPA1) transporter (TC 2.A.36) family.</text>
</comment>
<feature type="transmembrane region" description="Helical" evidence="15">
    <location>
        <begin position="48"/>
        <end position="67"/>
    </location>
</feature>
<evidence type="ECO:0000313" key="17">
    <source>
        <dbReference type="Proteomes" id="UP000887540"/>
    </source>
</evidence>
<feature type="transmembrane region" description="Helical" evidence="15">
    <location>
        <begin position="229"/>
        <end position="248"/>
    </location>
</feature>
<dbReference type="InterPro" id="IPR018422">
    <property type="entry name" value="Cation/H_exchanger_CPA1"/>
</dbReference>
<dbReference type="Gene3D" id="6.10.140.1330">
    <property type="match status" value="1"/>
</dbReference>
<evidence type="ECO:0000256" key="15">
    <source>
        <dbReference type="SAM" id="Phobius"/>
    </source>
</evidence>
<evidence type="ECO:0000256" key="5">
    <source>
        <dbReference type="ARBA" id="ARBA00022475"/>
    </source>
</evidence>
<keyword evidence="4 13" id="KW-0813">Transport</keyword>
<dbReference type="GO" id="GO:0005886">
    <property type="term" value="C:plasma membrane"/>
    <property type="evidence" value="ECO:0007669"/>
    <property type="project" value="UniProtKB-SubCell"/>
</dbReference>
<dbReference type="PRINTS" id="PR01084">
    <property type="entry name" value="NAHEXCHNGR"/>
</dbReference>
<keyword evidence="17" id="KW-1185">Reference proteome</keyword>
<dbReference type="GO" id="GO:0015386">
    <property type="term" value="F:potassium:proton antiporter activity"/>
    <property type="evidence" value="ECO:0007669"/>
    <property type="project" value="TreeGrafter"/>
</dbReference>
<comment type="subcellular location">
    <subcellularLocation>
        <location evidence="2">Cell membrane</location>
        <topology evidence="2">Multi-pass membrane protein</topology>
    </subcellularLocation>
    <subcellularLocation>
        <location evidence="1">Recycling endosome membrane</location>
        <topology evidence="1">Multi-pass membrane protein</topology>
    </subcellularLocation>
</comment>
<dbReference type="GO" id="GO:0098719">
    <property type="term" value="P:sodium ion import across plasma membrane"/>
    <property type="evidence" value="ECO:0007669"/>
    <property type="project" value="TreeGrafter"/>
</dbReference>
<evidence type="ECO:0000256" key="7">
    <source>
        <dbReference type="ARBA" id="ARBA00022753"/>
    </source>
</evidence>
<keyword evidence="11 15" id="KW-0472">Membrane</keyword>
<dbReference type="WBParaSite" id="ACRNAN_scaffold1909.g21773.t1">
    <property type="protein sequence ID" value="ACRNAN_scaffold1909.g21773.t1"/>
    <property type="gene ID" value="ACRNAN_scaffold1909.g21773"/>
</dbReference>
<sequence length="620" mass="70011">MTFSMLEIDCALQKKALQKWNNRWGPHEGTLEEAAQKRSKLMHRVDSMILLMFVSLLVVIVLTAWFFKHHRFRFINETGLTLVYGLLIGLVLRFTNIGIVESQTMDVTPKNMSPIYEPPDYLRLGVSKKDGQQVHFHYEMVEGFFADTKNTDKHMEQKTVFSPEIFFNILLPPVIFYAGYSLKKRSFFRNIGSILTFVFIGTTMSAFFIGFIMYIFCGLFNMSFKFQELLFFGSLLSATDPVTVLSIFSDMNVEPDLYALVFGESALNDAVAIVLSSIVDTYSPSNADAFDTAALAYAVWNFIYVFFSSLFLGALIGCINALVTKFTLISEFPILESSLFILLSYASFLLAEVADLSGIVAVLFCGICQAHYTYNNLSLESQARTKQFFQMINFLSEGFIFCYIGVSVTTSAGMKWNLLFLICTIIAMVAARALFVYPLCGLLNIRRQPIIPRNHQHMLVFTGLRGAVPFALASRNTATDNRQIMQATTSLIVILTVLINGGLTSWMIEYLGIKYGDQVHQETQATQSQDSGEDHDQERPETSGRSGSTNGPGTNPWDKSFLPRKWYNFDAAFMKPLLTNANPTLIQTMPTICQPLARVLTTRKQMENVWVNFFKYSLHS</sequence>
<dbReference type="GO" id="GO:0051453">
    <property type="term" value="P:regulation of intracellular pH"/>
    <property type="evidence" value="ECO:0007669"/>
    <property type="project" value="TreeGrafter"/>
</dbReference>
<keyword evidence="6 13" id="KW-0812">Transmembrane</keyword>
<evidence type="ECO:0000313" key="18">
    <source>
        <dbReference type="WBParaSite" id="ACRNAN_scaffold1909.g21773.t1"/>
    </source>
</evidence>
<dbReference type="GO" id="GO:0055038">
    <property type="term" value="C:recycling endosome membrane"/>
    <property type="evidence" value="ECO:0007669"/>
    <property type="project" value="UniProtKB-SubCell"/>
</dbReference>
<feature type="domain" description="Cation/H+ exchanger transmembrane" evidence="16">
    <location>
        <begin position="161"/>
        <end position="508"/>
    </location>
</feature>
<keyword evidence="5" id="KW-1003">Cell membrane</keyword>
<feature type="transmembrane region" description="Helical" evidence="15">
    <location>
        <begin position="394"/>
        <end position="412"/>
    </location>
</feature>
<evidence type="ECO:0000256" key="1">
    <source>
        <dbReference type="ARBA" id="ARBA00004195"/>
    </source>
</evidence>
<dbReference type="InterPro" id="IPR002090">
    <property type="entry name" value="NHE-6/7/9"/>
</dbReference>
<feature type="region of interest" description="Disordered" evidence="14">
    <location>
        <begin position="522"/>
        <end position="557"/>
    </location>
</feature>
<evidence type="ECO:0000256" key="11">
    <source>
        <dbReference type="ARBA" id="ARBA00023136"/>
    </source>
</evidence>
<dbReference type="GO" id="GO:0015385">
    <property type="term" value="F:sodium:proton antiporter activity"/>
    <property type="evidence" value="ECO:0007669"/>
    <property type="project" value="InterPro"/>
</dbReference>
<keyword evidence="10 13" id="KW-0406">Ion transport</keyword>
<organism evidence="17 18">
    <name type="scientific">Acrobeloides nanus</name>
    <dbReference type="NCBI Taxonomy" id="290746"/>
    <lineage>
        <taxon>Eukaryota</taxon>
        <taxon>Metazoa</taxon>
        <taxon>Ecdysozoa</taxon>
        <taxon>Nematoda</taxon>
        <taxon>Chromadorea</taxon>
        <taxon>Rhabditida</taxon>
        <taxon>Tylenchina</taxon>
        <taxon>Cephalobomorpha</taxon>
        <taxon>Cephaloboidea</taxon>
        <taxon>Cephalobidae</taxon>
        <taxon>Acrobeloides</taxon>
    </lineage>
</organism>
<feature type="compositionally biased region" description="Polar residues" evidence="14">
    <location>
        <begin position="543"/>
        <end position="553"/>
    </location>
</feature>
<feature type="transmembrane region" description="Helical" evidence="15">
    <location>
        <begin position="79"/>
        <end position="100"/>
    </location>
</feature>
<accession>A0A914D6X7</accession>
<reference evidence="18" key="1">
    <citation type="submission" date="2022-11" db="UniProtKB">
        <authorList>
            <consortium name="WormBaseParasite"/>
        </authorList>
    </citation>
    <scope>IDENTIFICATION</scope>
</reference>